<keyword evidence="2" id="KW-1185">Reference proteome</keyword>
<protein>
    <submittedName>
        <fullName evidence="1">Uncharacterized protein</fullName>
    </submittedName>
</protein>
<organism evidence="1 2">
    <name type="scientific">Penicillium subrubescens</name>
    <dbReference type="NCBI Taxonomy" id="1316194"/>
    <lineage>
        <taxon>Eukaryota</taxon>
        <taxon>Fungi</taxon>
        <taxon>Dikarya</taxon>
        <taxon>Ascomycota</taxon>
        <taxon>Pezizomycotina</taxon>
        <taxon>Eurotiomycetes</taxon>
        <taxon>Eurotiomycetidae</taxon>
        <taxon>Eurotiales</taxon>
        <taxon>Aspergillaceae</taxon>
        <taxon>Penicillium</taxon>
    </lineage>
</organism>
<evidence type="ECO:0000313" key="1">
    <source>
        <dbReference type="EMBL" id="OKP14879.1"/>
    </source>
</evidence>
<dbReference type="Proteomes" id="UP000186955">
    <property type="component" value="Unassembled WGS sequence"/>
</dbReference>
<accession>A0A1Q5UQZ7</accession>
<name>A0A1Q5UQZ7_9EURO</name>
<evidence type="ECO:0000313" key="2">
    <source>
        <dbReference type="Proteomes" id="UP000186955"/>
    </source>
</evidence>
<reference evidence="1 2" key="1">
    <citation type="submission" date="2016-10" db="EMBL/GenBank/DDBJ databases">
        <title>Genome sequence of the ascomycete fungus Penicillium subrubescens.</title>
        <authorList>
            <person name="De Vries R.P."/>
            <person name="Peng M."/>
            <person name="Dilokpimol A."/>
            <person name="Hilden K."/>
            <person name="Makela M.R."/>
            <person name="Grigoriev I."/>
            <person name="Riley R."/>
            <person name="Granchi Z."/>
        </authorList>
    </citation>
    <scope>NUCLEOTIDE SEQUENCE [LARGE SCALE GENOMIC DNA]</scope>
    <source>
        <strain evidence="1 2">CBS 132785</strain>
    </source>
</reference>
<comment type="caution">
    <text evidence="1">The sequence shown here is derived from an EMBL/GenBank/DDBJ whole genome shotgun (WGS) entry which is preliminary data.</text>
</comment>
<gene>
    <name evidence="1" type="ORF">PENSUB_5475</name>
</gene>
<proteinExistence type="predicted"/>
<sequence length="97" mass="11056">MSMADSVILSWLCHAVHECVQPGGHKRIVGVNEEVHNMKRERGVKVWNGGGWEIREFVLLSPSFLWNARIAEQQTLRYVAKLGADREKNHKANESAF</sequence>
<dbReference type="AlphaFoldDB" id="A0A1Q5UQZ7"/>
<dbReference type="EMBL" id="MNBE01000056">
    <property type="protein sequence ID" value="OKP14879.1"/>
    <property type="molecule type" value="Genomic_DNA"/>
</dbReference>